<keyword evidence="15" id="KW-1185">Reference proteome</keyword>
<evidence type="ECO:0000256" key="9">
    <source>
        <dbReference type="ARBA" id="ARBA00023136"/>
    </source>
</evidence>
<dbReference type="InParanoid" id="A0A212ETD6"/>
<dbReference type="Pfam" id="PF00858">
    <property type="entry name" value="ASC"/>
    <property type="match status" value="1"/>
</dbReference>
<keyword evidence="6 13" id="KW-1133">Transmembrane helix</keyword>
<evidence type="ECO:0000256" key="12">
    <source>
        <dbReference type="RuleBase" id="RU000679"/>
    </source>
</evidence>
<sequence>MRSSIAAYGPERDCQARNTLHRFRDVSELPWPLVERALRVTLLPLTSFQDLIAQDCTSAPRLGKSLVEGPAWRWLPSPPRICGAEQGIPQPHQGWDPSGVVLVKDRERLVISPLSTLPCVKGGAAHPDVAQGHQRGGTVCLFCQVIESTQGAIWDVPFPAVTICDLNMISRRAARDLSNVLTLPENVTADFVFKTLKVAPLLHSSNMADPIQKRDLHILQDVLDLNNITVETLFKKLSPASSCGDLLERCMWKNTIYHCDQIFQHVFNTVLLCCTFNYYALDQPSNELMIFRHSTPRRVASCGYQTALTAILKTNPSDYYSTSVASLGILVFIDNPYNVPDFESPVRMVNPSTEMMIAVSPEQTYATPGTKSFTPDERQCYYSDEVKIPHIHKYSYHNCMMLRKIQILINVCNCVPFYFPHDGDSRICNFHDVECLENVKSPYRVNNESEEEDPRTLNLIKCLPECEHFDYPLEVALGKLFVNVPLGVTSFYEGINLENRSVLNVFFNDLVSTKYRREVYLNWQNILAAFGGLLSLMLGFTLIAGFDFILFFILKVAYDFLIKCFKNDSKPTNSHIINVEEHKKERWINNTRRKKNYSEHGKMFVKANERNRY</sequence>
<evidence type="ECO:0000256" key="4">
    <source>
        <dbReference type="ARBA" id="ARBA00022461"/>
    </source>
</evidence>
<evidence type="ECO:0000256" key="3">
    <source>
        <dbReference type="ARBA" id="ARBA00022448"/>
    </source>
</evidence>
<evidence type="ECO:0000256" key="11">
    <source>
        <dbReference type="ARBA" id="ARBA00023303"/>
    </source>
</evidence>
<dbReference type="FunCoup" id="A0A212ETD6">
    <property type="interactions" value="25"/>
</dbReference>
<dbReference type="AlphaFoldDB" id="A0A212ETD6"/>
<keyword evidence="3 12" id="KW-0813">Transport</keyword>
<dbReference type="PANTHER" id="PTHR11690">
    <property type="entry name" value="AMILORIDE-SENSITIVE SODIUM CHANNEL-RELATED"/>
    <property type="match status" value="1"/>
</dbReference>
<keyword evidence="4 12" id="KW-0894">Sodium channel</keyword>
<evidence type="ECO:0000256" key="5">
    <source>
        <dbReference type="ARBA" id="ARBA00022692"/>
    </source>
</evidence>
<dbReference type="GO" id="GO:0015280">
    <property type="term" value="F:ligand-gated sodium channel activity"/>
    <property type="evidence" value="ECO:0007669"/>
    <property type="project" value="TreeGrafter"/>
</dbReference>
<dbReference type="Proteomes" id="UP000007151">
    <property type="component" value="Unassembled WGS sequence"/>
</dbReference>
<evidence type="ECO:0000256" key="1">
    <source>
        <dbReference type="ARBA" id="ARBA00004141"/>
    </source>
</evidence>
<name>A0A212ETD6_DANPL</name>
<dbReference type="InterPro" id="IPR001873">
    <property type="entry name" value="ENaC"/>
</dbReference>
<dbReference type="Gene3D" id="2.60.470.10">
    <property type="entry name" value="Acid-sensing ion channels like domains"/>
    <property type="match status" value="1"/>
</dbReference>
<evidence type="ECO:0000256" key="2">
    <source>
        <dbReference type="ARBA" id="ARBA00007193"/>
    </source>
</evidence>
<keyword evidence="8 12" id="KW-0406">Ion transport</keyword>
<evidence type="ECO:0000313" key="14">
    <source>
        <dbReference type="EMBL" id="OWR44765.1"/>
    </source>
</evidence>
<keyword evidence="10 12" id="KW-0739">Sodium transport</keyword>
<dbReference type="PRINTS" id="PR01078">
    <property type="entry name" value="AMINACHANNEL"/>
</dbReference>
<feature type="transmembrane region" description="Helical" evidence="13">
    <location>
        <begin position="526"/>
        <end position="553"/>
    </location>
</feature>
<comment type="subcellular location">
    <subcellularLocation>
        <location evidence="1">Membrane</location>
        <topology evidence="1">Multi-pass membrane protein</topology>
    </subcellularLocation>
</comment>
<organism evidence="14 15">
    <name type="scientific">Danaus plexippus plexippus</name>
    <dbReference type="NCBI Taxonomy" id="278856"/>
    <lineage>
        <taxon>Eukaryota</taxon>
        <taxon>Metazoa</taxon>
        <taxon>Ecdysozoa</taxon>
        <taxon>Arthropoda</taxon>
        <taxon>Hexapoda</taxon>
        <taxon>Insecta</taxon>
        <taxon>Pterygota</taxon>
        <taxon>Neoptera</taxon>
        <taxon>Endopterygota</taxon>
        <taxon>Lepidoptera</taxon>
        <taxon>Glossata</taxon>
        <taxon>Ditrysia</taxon>
        <taxon>Papilionoidea</taxon>
        <taxon>Nymphalidae</taxon>
        <taxon>Danainae</taxon>
        <taxon>Danaini</taxon>
        <taxon>Danaina</taxon>
        <taxon>Danaus</taxon>
        <taxon>Danaus</taxon>
    </lineage>
</organism>
<protein>
    <submittedName>
        <fullName evidence="14">Pickpocket 16</fullName>
    </submittedName>
</protein>
<keyword evidence="5 12" id="KW-0812">Transmembrane</keyword>
<accession>A0A212ETD6</accession>
<evidence type="ECO:0000256" key="13">
    <source>
        <dbReference type="SAM" id="Phobius"/>
    </source>
</evidence>
<evidence type="ECO:0000256" key="7">
    <source>
        <dbReference type="ARBA" id="ARBA00023053"/>
    </source>
</evidence>
<reference evidence="14 15" key="1">
    <citation type="journal article" date="2011" name="Cell">
        <title>The monarch butterfly genome yields insights into long-distance migration.</title>
        <authorList>
            <person name="Zhan S."/>
            <person name="Merlin C."/>
            <person name="Boore J.L."/>
            <person name="Reppert S.M."/>
        </authorList>
    </citation>
    <scope>NUCLEOTIDE SEQUENCE [LARGE SCALE GENOMIC DNA]</scope>
    <source>
        <strain evidence="14">F-2</strain>
    </source>
</reference>
<keyword evidence="7" id="KW-0915">Sodium</keyword>
<comment type="caution">
    <text evidence="14">The sequence shown here is derived from an EMBL/GenBank/DDBJ whole genome shotgun (WGS) entry which is preliminary data.</text>
</comment>
<keyword evidence="9 13" id="KW-0472">Membrane</keyword>
<proteinExistence type="inferred from homology"/>
<evidence type="ECO:0000256" key="6">
    <source>
        <dbReference type="ARBA" id="ARBA00022989"/>
    </source>
</evidence>
<dbReference type="KEGG" id="dpl:KGM_200906"/>
<dbReference type="STRING" id="278856.A0A212ETD6"/>
<dbReference type="PANTHER" id="PTHR11690:SF237">
    <property type="entry name" value="PICKPOCKET 16-RELATED"/>
    <property type="match status" value="1"/>
</dbReference>
<comment type="similarity">
    <text evidence="2 12">Belongs to the amiloride-sensitive sodium channel (TC 1.A.6) family.</text>
</comment>
<gene>
    <name evidence="14" type="ORF">KGM_200906</name>
</gene>
<keyword evidence="11 12" id="KW-0407">Ion channel</keyword>
<evidence type="ECO:0000256" key="10">
    <source>
        <dbReference type="ARBA" id="ARBA00023201"/>
    </source>
</evidence>
<evidence type="ECO:0000313" key="15">
    <source>
        <dbReference type="Proteomes" id="UP000007151"/>
    </source>
</evidence>
<dbReference type="EMBL" id="AGBW02012593">
    <property type="protein sequence ID" value="OWR44765.1"/>
    <property type="molecule type" value="Genomic_DNA"/>
</dbReference>
<evidence type="ECO:0000256" key="8">
    <source>
        <dbReference type="ARBA" id="ARBA00023065"/>
    </source>
</evidence>
<dbReference type="GO" id="GO:0005886">
    <property type="term" value="C:plasma membrane"/>
    <property type="evidence" value="ECO:0007669"/>
    <property type="project" value="TreeGrafter"/>
</dbReference>